<gene>
    <name evidence="2" type="ORF">GSI_04607</name>
</gene>
<evidence type="ECO:0000256" key="1">
    <source>
        <dbReference type="SAM" id="MobiDB-lite"/>
    </source>
</evidence>
<evidence type="ECO:0000313" key="2">
    <source>
        <dbReference type="EMBL" id="PIL33157.1"/>
    </source>
</evidence>
<organism evidence="2 3">
    <name type="scientific">Ganoderma sinense ZZ0214-1</name>
    <dbReference type="NCBI Taxonomy" id="1077348"/>
    <lineage>
        <taxon>Eukaryota</taxon>
        <taxon>Fungi</taxon>
        <taxon>Dikarya</taxon>
        <taxon>Basidiomycota</taxon>
        <taxon>Agaricomycotina</taxon>
        <taxon>Agaricomycetes</taxon>
        <taxon>Polyporales</taxon>
        <taxon>Polyporaceae</taxon>
        <taxon>Ganoderma</taxon>
    </lineage>
</organism>
<name>A0A2G8SHG5_9APHY</name>
<protein>
    <submittedName>
        <fullName evidence="2">Uncharacterized protein</fullName>
    </submittedName>
</protein>
<feature type="region of interest" description="Disordered" evidence="1">
    <location>
        <begin position="1"/>
        <end position="26"/>
    </location>
</feature>
<dbReference type="Proteomes" id="UP000230002">
    <property type="component" value="Unassembled WGS sequence"/>
</dbReference>
<comment type="caution">
    <text evidence="2">The sequence shown here is derived from an EMBL/GenBank/DDBJ whole genome shotgun (WGS) entry which is preliminary data.</text>
</comment>
<dbReference type="EMBL" id="AYKW01000008">
    <property type="protein sequence ID" value="PIL33157.1"/>
    <property type="molecule type" value="Genomic_DNA"/>
</dbReference>
<accession>A0A2G8SHG5</accession>
<keyword evidence="3" id="KW-1185">Reference proteome</keyword>
<dbReference type="AlphaFoldDB" id="A0A2G8SHG5"/>
<evidence type="ECO:0000313" key="3">
    <source>
        <dbReference type="Proteomes" id="UP000230002"/>
    </source>
</evidence>
<sequence>MSSRDPPSVLQRISPGTHPHIPPSCPLRTPGLRTPNLLAPRPLRLPQLRLHPPRLPLHCVHLHLPSPALLLHPCHLELELELHHICSIKARCCVRDPELRRVLPALRRVLTPEFLLELHCRLPQDSFEVARQTLKFLCEDVGQVRRCVQVVPAVTLAIFLARRDCRRCVGRTHARRIPLPLVISVPVPPLVARMFSFMVRPQLHSQKDMHHLLLLAVVLLLVVRLPVRWAPASAQSSSSRALGPARQ</sequence>
<reference evidence="2 3" key="1">
    <citation type="journal article" date="2015" name="Sci. Rep.">
        <title>Chromosome-level genome map provides insights into diverse defense mechanisms in the medicinal fungus Ganoderma sinense.</title>
        <authorList>
            <person name="Zhu Y."/>
            <person name="Xu J."/>
            <person name="Sun C."/>
            <person name="Zhou S."/>
            <person name="Xu H."/>
            <person name="Nelson D.R."/>
            <person name="Qian J."/>
            <person name="Song J."/>
            <person name="Luo H."/>
            <person name="Xiang L."/>
            <person name="Li Y."/>
            <person name="Xu Z."/>
            <person name="Ji A."/>
            <person name="Wang L."/>
            <person name="Lu S."/>
            <person name="Hayward A."/>
            <person name="Sun W."/>
            <person name="Li X."/>
            <person name="Schwartz D.C."/>
            <person name="Wang Y."/>
            <person name="Chen S."/>
        </authorList>
    </citation>
    <scope>NUCLEOTIDE SEQUENCE [LARGE SCALE GENOMIC DNA]</scope>
    <source>
        <strain evidence="2 3">ZZ0214-1</strain>
    </source>
</reference>
<proteinExistence type="predicted"/>